<proteinExistence type="predicted"/>
<keyword evidence="2" id="KW-1185">Reference proteome</keyword>
<gene>
    <name evidence="1" type="ORF">TCM_035210</name>
</gene>
<dbReference type="EMBL" id="CM001886">
    <property type="protein sequence ID" value="EOY16442.1"/>
    <property type="molecule type" value="Genomic_DNA"/>
</dbReference>
<dbReference type="AlphaFoldDB" id="A0A061FIB0"/>
<dbReference type="Proteomes" id="UP000026915">
    <property type="component" value="Chromosome 8"/>
</dbReference>
<reference evidence="1 2" key="1">
    <citation type="journal article" date="2013" name="Genome Biol.">
        <title>The genome sequence of the most widely cultivated cacao type and its use to identify candidate genes regulating pod color.</title>
        <authorList>
            <person name="Motamayor J.C."/>
            <person name="Mockaitis K."/>
            <person name="Schmutz J."/>
            <person name="Haiminen N."/>
            <person name="Iii D.L."/>
            <person name="Cornejo O."/>
            <person name="Findley S.D."/>
            <person name="Zheng P."/>
            <person name="Utro F."/>
            <person name="Royaert S."/>
            <person name="Saski C."/>
            <person name="Jenkins J."/>
            <person name="Podicheti R."/>
            <person name="Zhao M."/>
            <person name="Scheffler B.E."/>
            <person name="Stack J.C."/>
            <person name="Feltus F.A."/>
            <person name="Mustiga G.M."/>
            <person name="Amores F."/>
            <person name="Phillips W."/>
            <person name="Marelli J.P."/>
            <person name="May G.D."/>
            <person name="Shapiro H."/>
            <person name="Ma J."/>
            <person name="Bustamante C.D."/>
            <person name="Schnell R.J."/>
            <person name="Main D."/>
            <person name="Gilbert D."/>
            <person name="Parida L."/>
            <person name="Kuhn D.N."/>
        </authorList>
    </citation>
    <scope>NUCLEOTIDE SEQUENCE [LARGE SCALE GENOMIC DNA]</scope>
    <source>
        <strain evidence="2">cv. Matina 1-6</strain>
    </source>
</reference>
<dbReference type="HOGENOM" id="CLU_1920901_0_0_1"/>
<evidence type="ECO:0000313" key="1">
    <source>
        <dbReference type="EMBL" id="EOY16442.1"/>
    </source>
</evidence>
<dbReference type="InParanoid" id="A0A061FIB0"/>
<organism evidence="1 2">
    <name type="scientific">Theobroma cacao</name>
    <name type="common">Cacao</name>
    <name type="synonym">Cocoa</name>
    <dbReference type="NCBI Taxonomy" id="3641"/>
    <lineage>
        <taxon>Eukaryota</taxon>
        <taxon>Viridiplantae</taxon>
        <taxon>Streptophyta</taxon>
        <taxon>Embryophyta</taxon>
        <taxon>Tracheophyta</taxon>
        <taxon>Spermatophyta</taxon>
        <taxon>Magnoliopsida</taxon>
        <taxon>eudicotyledons</taxon>
        <taxon>Gunneridae</taxon>
        <taxon>Pentapetalae</taxon>
        <taxon>rosids</taxon>
        <taxon>malvids</taxon>
        <taxon>Malvales</taxon>
        <taxon>Malvaceae</taxon>
        <taxon>Byttnerioideae</taxon>
        <taxon>Theobroma</taxon>
    </lineage>
</organism>
<dbReference type="Gramene" id="EOY16442">
    <property type="protein sequence ID" value="EOY16442"/>
    <property type="gene ID" value="TCM_035210"/>
</dbReference>
<accession>A0A061FIB0</accession>
<sequence length="132" mass="14432">MCVIFKTYSIIPTSIFIRFFLSSMVLKSLPASAVRCEVSSHVRMPSAIMCFCNGKCCQCLRSVSNSNSNHIRLGNLEDVAFVCRKPLPWEENPGLLLPSYIVGMSSAFCVELVSSAFCVERESSVDCCAAGS</sequence>
<evidence type="ECO:0000313" key="2">
    <source>
        <dbReference type="Proteomes" id="UP000026915"/>
    </source>
</evidence>
<protein>
    <submittedName>
        <fullName evidence="1">Uncharacterized protein</fullName>
    </submittedName>
</protein>
<name>A0A061FIB0_THECC</name>